<feature type="transmembrane region" description="Helical" evidence="7">
    <location>
        <begin position="287"/>
        <end position="312"/>
    </location>
</feature>
<evidence type="ECO:0000256" key="3">
    <source>
        <dbReference type="ARBA" id="ARBA00022692"/>
    </source>
</evidence>
<evidence type="ECO:0000256" key="5">
    <source>
        <dbReference type="ARBA" id="ARBA00022989"/>
    </source>
</evidence>
<dbReference type="PROSITE" id="PS00218">
    <property type="entry name" value="AMINO_ACID_PERMEASE_1"/>
    <property type="match status" value="1"/>
</dbReference>
<proteinExistence type="predicted"/>
<protein>
    <submittedName>
        <fullName evidence="9">Lysine-specific permease</fullName>
    </submittedName>
</protein>
<feature type="transmembrane region" description="Helical" evidence="7">
    <location>
        <begin position="348"/>
        <end position="365"/>
    </location>
</feature>
<feature type="transmembrane region" description="Helical" evidence="7">
    <location>
        <begin position="447"/>
        <end position="467"/>
    </location>
</feature>
<dbReference type="PIRSF" id="PIRSF006060">
    <property type="entry name" value="AA_transporter"/>
    <property type="match status" value="1"/>
</dbReference>
<dbReference type="InterPro" id="IPR004841">
    <property type="entry name" value="AA-permease/SLC12A_dom"/>
</dbReference>
<dbReference type="GO" id="GO:0015171">
    <property type="term" value="F:amino acid transmembrane transporter activity"/>
    <property type="evidence" value="ECO:0007669"/>
    <property type="project" value="TreeGrafter"/>
</dbReference>
<feature type="transmembrane region" description="Helical" evidence="7">
    <location>
        <begin position="202"/>
        <end position="224"/>
    </location>
</feature>
<keyword evidence="6 7" id="KW-0472">Membrane</keyword>
<evidence type="ECO:0000256" key="4">
    <source>
        <dbReference type="ARBA" id="ARBA00022970"/>
    </source>
</evidence>
<feature type="transmembrane region" description="Helical" evidence="7">
    <location>
        <begin position="131"/>
        <end position="149"/>
    </location>
</feature>
<name>A0A484YH23_9ENTR</name>
<feature type="transmembrane region" description="Helical" evidence="7">
    <location>
        <begin position="371"/>
        <end position="394"/>
    </location>
</feature>
<evidence type="ECO:0000313" key="9">
    <source>
        <dbReference type="EMBL" id="VFS34966.1"/>
    </source>
</evidence>
<dbReference type="PANTHER" id="PTHR43341">
    <property type="entry name" value="AMINO ACID PERMEASE"/>
    <property type="match status" value="1"/>
</dbReference>
<dbReference type="AlphaFoldDB" id="A0A484YH23"/>
<keyword evidence="5 7" id="KW-1133">Transmembrane helix</keyword>
<dbReference type="EMBL" id="CAADIW010000028">
    <property type="protein sequence ID" value="VFS34966.1"/>
    <property type="molecule type" value="Genomic_DNA"/>
</dbReference>
<dbReference type="FunFam" id="1.20.1740.10:FF:000001">
    <property type="entry name" value="Amino acid permease"/>
    <property type="match status" value="1"/>
</dbReference>
<dbReference type="Gene3D" id="1.20.1740.10">
    <property type="entry name" value="Amino acid/polyamine transporter I"/>
    <property type="match status" value="1"/>
</dbReference>
<gene>
    <name evidence="9" type="primary">lysP_2</name>
    <name evidence="9" type="ORF">NCTC12126_03450</name>
</gene>
<keyword evidence="4" id="KW-0029">Amino-acid transport</keyword>
<evidence type="ECO:0000259" key="8">
    <source>
        <dbReference type="Pfam" id="PF00324"/>
    </source>
</evidence>
<feature type="domain" description="Amino acid permease/ SLC12A" evidence="8">
    <location>
        <begin position="21"/>
        <end position="476"/>
    </location>
</feature>
<sequence length="543" mass="59695">MVSENKTTEAPALRRELKARHLTMIAIGGSIGTGLFVASGATISAAGPGGALFSYILIGLMVYFLMTSLGELAAYMPVSGSFSTYGQKYVEEGFGFALGWNYWYNWAVTIAVDLVASQLVMTWWFPDTPGWIWSALFLAVIFLLNYISVRGFGEAEYWFSLIKVATVIIFIVVGVAMIVGIFKGAEPAGWSNWTIGDAPFAGGFSAMIGVAMIVGFSFQGTELIGIAAGESENPEKNIPRAVRQVFWRILLFYVFAILIISLIIPYTDPSLLRNDVKDISVSPFTLVFQHAGLLSAAAVMNAVILTAVLSAGNSGMYASTRMLYTLACDGKAPRIFAKLSRGGVPRNALYATTVIAGLCFLTSMFGNQTVYLWLLNTSGMTGFIAWLGIAISHYRFRRGYVMQGHDINDLPYRSGFFPLGPIFAFVLCLIITLGQNYEAFLSDTIDWGGVMATYIGIPLFLAIWFGYKLVKGTRFVRYSEMDFPGTIQKITAVPLFQPAHSSGLFYGPVRSCRSCQRYSDGHQARCHTYRNQSAYQARYTHLQ</sequence>
<dbReference type="GO" id="GO:0005886">
    <property type="term" value="C:plasma membrane"/>
    <property type="evidence" value="ECO:0007669"/>
    <property type="project" value="UniProtKB-SubCell"/>
</dbReference>
<evidence type="ECO:0000256" key="7">
    <source>
        <dbReference type="SAM" id="Phobius"/>
    </source>
</evidence>
<dbReference type="Pfam" id="PF00324">
    <property type="entry name" value="AA_permease"/>
    <property type="match status" value="1"/>
</dbReference>
<accession>A0A484YH23</accession>
<feature type="transmembrane region" description="Helical" evidence="7">
    <location>
        <begin position="52"/>
        <end position="75"/>
    </location>
</feature>
<dbReference type="InterPro" id="IPR050524">
    <property type="entry name" value="APC_YAT"/>
</dbReference>
<keyword evidence="2" id="KW-0813">Transport</keyword>
<evidence type="ECO:0000256" key="1">
    <source>
        <dbReference type="ARBA" id="ARBA00004429"/>
    </source>
</evidence>
<dbReference type="PANTHER" id="PTHR43341:SF1">
    <property type="entry name" value="GENERAL AMINO-ACID PERMEASE GAP1"/>
    <property type="match status" value="1"/>
</dbReference>
<dbReference type="NCBIfam" id="NF008094">
    <property type="entry name" value="PRK10836.1"/>
    <property type="match status" value="1"/>
</dbReference>
<feature type="transmembrane region" description="Helical" evidence="7">
    <location>
        <begin position="415"/>
        <end position="435"/>
    </location>
</feature>
<feature type="transmembrane region" description="Helical" evidence="7">
    <location>
        <begin position="103"/>
        <end position="125"/>
    </location>
</feature>
<evidence type="ECO:0000313" key="10">
    <source>
        <dbReference type="Proteomes" id="UP000351155"/>
    </source>
</evidence>
<evidence type="ECO:0000256" key="2">
    <source>
        <dbReference type="ARBA" id="ARBA00022448"/>
    </source>
</evidence>
<dbReference type="InterPro" id="IPR004840">
    <property type="entry name" value="Amino_acid_permease_CS"/>
</dbReference>
<feature type="transmembrane region" description="Helical" evidence="7">
    <location>
        <begin position="161"/>
        <end position="182"/>
    </location>
</feature>
<evidence type="ECO:0000256" key="6">
    <source>
        <dbReference type="ARBA" id="ARBA00023136"/>
    </source>
</evidence>
<feature type="transmembrane region" description="Helical" evidence="7">
    <location>
        <begin position="21"/>
        <end position="46"/>
    </location>
</feature>
<reference evidence="9 10" key="1">
    <citation type="submission" date="2019-03" db="EMBL/GenBank/DDBJ databases">
        <authorList>
            <consortium name="Pathogen Informatics"/>
        </authorList>
    </citation>
    <scope>NUCLEOTIDE SEQUENCE [LARGE SCALE GENOMIC DNA]</scope>
    <source>
        <strain evidence="9 10">NCTC12126</strain>
    </source>
</reference>
<comment type="subcellular location">
    <subcellularLocation>
        <location evidence="1">Cell inner membrane</location>
        <topology evidence="1">Multi-pass membrane protein</topology>
    </subcellularLocation>
</comment>
<dbReference type="Proteomes" id="UP000351155">
    <property type="component" value="Unassembled WGS sequence"/>
</dbReference>
<keyword evidence="3 7" id="KW-0812">Transmembrane</keyword>
<feature type="transmembrane region" description="Helical" evidence="7">
    <location>
        <begin position="245"/>
        <end position="267"/>
    </location>
</feature>
<organism evidence="9 10">
    <name type="scientific">Enterobacter cancerogenus</name>
    <dbReference type="NCBI Taxonomy" id="69218"/>
    <lineage>
        <taxon>Bacteria</taxon>
        <taxon>Pseudomonadati</taxon>
        <taxon>Pseudomonadota</taxon>
        <taxon>Gammaproteobacteria</taxon>
        <taxon>Enterobacterales</taxon>
        <taxon>Enterobacteriaceae</taxon>
        <taxon>Enterobacter</taxon>
        <taxon>Enterobacter cloacae complex</taxon>
    </lineage>
</organism>